<organism evidence="1 2">
    <name type="scientific">Racocetra persica</name>
    <dbReference type="NCBI Taxonomy" id="160502"/>
    <lineage>
        <taxon>Eukaryota</taxon>
        <taxon>Fungi</taxon>
        <taxon>Fungi incertae sedis</taxon>
        <taxon>Mucoromycota</taxon>
        <taxon>Glomeromycotina</taxon>
        <taxon>Glomeromycetes</taxon>
        <taxon>Diversisporales</taxon>
        <taxon>Gigasporaceae</taxon>
        <taxon>Racocetra</taxon>
    </lineage>
</organism>
<evidence type="ECO:0000313" key="2">
    <source>
        <dbReference type="Proteomes" id="UP000789920"/>
    </source>
</evidence>
<feature type="non-terminal residue" evidence="1">
    <location>
        <position position="106"/>
    </location>
</feature>
<gene>
    <name evidence="1" type="ORF">RPERSI_LOCUS25260</name>
</gene>
<reference evidence="1" key="1">
    <citation type="submission" date="2021-06" db="EMBL/GenBank/DDBJ databases">
        <authorList>
            <person name="Kallberg Y."/>
            <person name="Tangrot J."/>
            <person name="Rosling A."/>
        </authorList>
    </citation>
    <scope>NUCLEOTIDE SEQUENCE</scope>
    <source>
        <strain evidence="1">MA461A</strain>
    </source>
</reference>
<protein>
    <submittedName>
        <fullName evidence="1">12130_t:CDS:1</fullName>
    </submittedName>
</protein>
<name>A0ACA9S1S8_9GLOM</name>
<accession>A0ACA9S1S8</accession>
<feature type="non-terminal residue" evidence="1">
    <location>
        <position position="1"/>
    </location>
</feature>
<sequence>YEEEIKKGSRSKKDTSCTNQLSKFPQPNLNFIWYGNCLIKNVSQCIINMHLFNKGFFFVLKKKKKTLFAFVLNHMDQINETPEKLCELLKLIRIKPALIFEVQPIK</sequence>
<dbReference type="Proteomes" id="UP000789920">
    <property type="component" value="Unassembled WGS sequence"/>
</dbReference>
<keyword evidence="2" id="KW-1185">Reference proteome</keyword>
<comment type="caution">
    <text evidence="1">The sequence shown here is derived from an EMBL/GenBank/DDBJ whole genome shotgun (WGS) entry which is preliminary data.</text>
</comment>
<proteinExistence type="predicted"/>
<evidence type="ECO:0000313" key="1">
    <source>
        <dbReference type="EMBL" id="CAG8820002.1"/>
    </source>
</evidence>
<dbReference type="EMBL" id="CAJVQC010083025">
    <property type="protein sequence ID" value="CAG8820002.1"/>
    <property type="molecule type" value="Genomic_DNA"/>
</dbReference>